<dbReference type="Pfam" id="PF13855">
    <property type="entry name" value="LRR_8"/>
    <property type="match status" value="1"/>
</dbReference>
<sequence>MPFGHFSRLNSQILQVLWAYAAFGAVASIREDYNDIEEYRVQDQINLYHCTGSPLLQTTACQCRSSEELECINAQITDLNVFNDINKFYRYNRKITLRGNNFNSLPEGPLFGNQSQMNLELLNLSANYIVNISSNSLKGMPNLMILDLSNNEIVLHKDMIDFLSHTPRLHQLYLRRAFTAMNKDERQLHLLMKMFEKANLQNLSILDLSYNFFTAVPYNLPCPFPSLMELDLKQNYLQSFDINTSCIGKLRTLDISRNNLSRLSDNFMNSVASRMKNNSIILNNHFICDCNSSEYIYWIRNATTVVCFDFSLNT</sequence>
<dbReference type="STRING" id="451379.A0A0N5AFW6"/>
<keyword evidence="5" id="KW-1185">Reference proteome</keyword>
<proteinExistence type="predicted"/>
<feature type="signal peptide" evidence="4">
    <location>
        <begin position="1"/>
        <end position="28"/>
    </location>
</feature>
<name>A0A0N5AFW6_9BILA</name>
<dbReference type="InterPro" id="IPR003591">
    <property type="entry name" value="Leu-rich_rpt_typical-subtyp"/>
</dbReference>
<dbReference type="Pfam" id="PF00560">
    <property type="entry name" value="LRR_1"/>
    <property type="match status" value="1"/>
</dbReference>
<dbReference type="AlphaFoldDB" id="A0A0N5AFW6"/>
<organism evidence="5 6">
    <name type="scientific">Syphacia muris</name>
    <dbReference type="NCBI Taxonomy" id="451379"/>
    <lineage>
        <taxon>Eukaryota</taxon>
        <taxon>Metazoa</taxon>
        <taxon>Ecdysozoa</taxon>
        <taxon>Nematoda</taxon>
        <taxon>Chromadorea</taxon>
        <taxon>Rhabditida</taxon>
        <taxon>Spirurina</taxon>
        <taxon>Oxyuridomorpha</taxon>
        <taxon>Oxyuroidea</taxon>
        <taxon>Oxyuridae</taxon>
        <taxon>Syphacia</taxon>
    </lineage>
</organism>
<dbReference type="InterPro" id="IPR001611">
    <property type="entry name" value="Leu-rich_rpt"/>
</dbReference>
<evidence type="ECO:0000313" key="6">
    <source>
        <dbReference type="WBParaSite" id="SMUV_0000318801-mRNA-1"/>
    </source>
</evidence>
<dbReference type="PANTHER" id="PTHR24364:SF18">
    <property type="entry name" value="LP06937P"/>
    <property type="match status" value="1"/>
</dbReference>
<keyword evidence="2 4" id="KW-0732">Signal</keyword>
<accession>A0A0N5AFW6</accession>
<dbReference type="SUPFAM" id="SSF52058">
    <property type="entry name" value="L domain-like"/>
    <property type="match status" value="1"/>
</dbReference>
<feature type="chain" id="PRO_5005893053" evidence="4">
    <location>
        <begin position="29"/>
        <end position="314"/>
    </location>
</feature>
<dbReference type="InterPro" id="IPR032675">
    <property type="entry name" value="LRR_dom_sf"/>
</dbReference>
<evidence type="ECO:0000256" key="2">
    <source>
        <dbReference type="ARBA" id="ARBA00022729"/>
    </source>
</evidence>
<dbReference type="InterPro" id="IPR052286">
    <property type="entry name" value="Wnt_signaling_inhibitor"/>
</dbReference>
<dbReference type="PANTHER" id="PTHR24364">
    <property type="entry name" value="LP06937P"/>
    <property type="match status" value="1"/>
</dbReference>
<evidence type="ECO:0000256" key="1">
    <source>
        <dbReference type="ARBA" id="ARBA00022614"/>
    </source>
</evidence>
<keyword evidence="1" id="KW-0433">Leucine-rich repeat</keyword>
<dbReference type="Proteomes" id="UP000046393">
    <property type="component" value="Unplaced"/>
</dbReference>
<reference evidence="6" key="1">
    <citation type="submission" date="2017-02" db="UniProtKB">
        <authorList>
            <consortium name="WormBaseParasite"/>
        </authorList>
    </citation>
    <scope>IDENTIFICATION</scope>
</reference>
<evidence type="ECO:0000256" key="4">
    <source>
        <dbReference type="SAM" id="SignalP"/>
    </source>
</evidence>
<dbReference type="WBParaSite" id="SMUV_0000318801-mRNA-1">
    <property type="protein sequence ID" value="SMUV_0000318801-mRNA-1"/>
    <property type="gene ID" value="SMUV_0000318801"/>
</dbReference>
<dbReference type="PROSITE" id="PS51450">
    <property type="entry name" value="LRR"/>
    <property type="match status" value="2"/>
</dbReference>
<evidence type="ECO:0000313" key="5">
    <source>
        <dbReference type="Proteomes" id="UP000046393"/>
    </source>
</evidence>
<dbReference type="GO" id="GO:0016020">
    <property type="term" value="C:membrane"/>
    <property type="evidence" value="ECO:0007669"/>
    <property type="project" value="TreeGrafter"/>
</dbReference>
<dbReference type="SMART" id="SM00369">
    <property type="entry name" value="LRR_TYP"/>
    <property type="match status" value="4"/>
</dbReference>
<keyword evidence="3" id="KW-0677">Repeat</keyword>
<protein>
    <submittedName>
        <fullName evidence="6">LRRCT domain-containing protein</fullName>
    </submittedName>
</protein>
<evidence type="ECO:0000256" key="3">
    <source>
        <dbReference type="ARBA" id="ARBA00022737"/>
    </source>
</evidence>
<dbReference type="Gene3D" id="3.80.10.10">
    <property type="entry name" value="Ribonuclease Inhibitor"/>
    <property type="match status" value="2"/>
</dbReference>